<organism evidence="1 2">
    <name type="scientific">Nocardia camponoti</name>
    <dbReference type="NCBI Taxonomy" id="1616106"/>
    <lineage>
        <taxon>Bacteria</taxon>
        <taxon>Bacillati</taxon>
        <taxon>Actinomycetota</taxon>
        <taxon>Actinomycetes</taxon>
        <taxon>Mycobacteriales</taxon>
        <taxon>Nocardiaceae</taxon>
        <taxon>Nocardia</taxon>
    </lineage>
</organism>
<accession>A0A917QT19</accession>
<comment type="caution">
    <text evidence="1">The sequence shown here is derived from an EMBL/GenBank/DDBJ whole genome shotgun (WGS) entry which is preliminary data.</text>
</comment>
<reference evidence="1" key="1">
    <citation type="journal article" date="2014" name="Int. J. Syst. Evol. Microbiol.">
        <title>Complete genome sequence of Corynebacterium casei LMG S-19264T (=DSM 44701T), isolated from a smear-ripened cheese.</title>
        <authorList>
            <consortium name="US DOE Joint Genome Institute (JGI-PGF)"/>
            <person name="Walter F."/>
            <person name="Albersmeier A."/>
            <person name="Kalinowski J."/>
            <person name="Ruckert C."/>
        </authorList>
    </citation>
    <scope>NUCLEOTIDE SEQUENCE</scope>
    <source>
        <strain evidence="1">CGMCC 4.7278</strain>
    </source>
</reference>
<dbReference type="RefSeq" id="WP_188830918.1">
    <property type="nucleotide sequence ID" value="NZ_BMMW01000005.1"/>
</dbReference>
<reference evidence="1" key="2">
    <citation type="submission" date="2020-09" db="EMBL/GenBank/DDBJ databases">
        <authorList>
            <person name="Sun Q."/>
            <person name="Zhou Y."/>
        </authorList>
    </citation>
    <scope>NUCLEOTIDE SEQUENCE</scope>
    <source>
        <strain evidence="1">CGMCC 4.7278</strain>
    </source>
</reference>
<dbReference type="Proteomes" id="UP000612956">
    <property type="component" value="Unassembled WGS sequence"/>
</dbReference>
<keyword evidence="2" id="KW-1185">Reference proteome</keyword>
<evidence type="ECO:0000313" key="2">
    <source>
        <dbReference type="Proteomes" id="UP000612956"/>
    </source>
</evidence>
<dbReference type="AlphaFoldDB" id="A0A917QT19"/>
<gene>
    <name evidence="1" type="ORF">GCM10011591_43770</name>
</gene>
<protein>
    <submittedName>
        <fullName evidence="1">Uncharacterized protein</fullName>
    </submittedName>
</protein>
<proteinExistence type="predicted"/>
<name>A0A917QT19_9NOCA</name>
<sequence length="76" mass="8736">MARIEDALEWARQHGYEIFVHDLFEIADMFDAGCSPEQVYARVNVLEVECLLQSAIEDFEVEVNELIEEAFGGRDI</sequence>
<evidence type="ECO:0000313" key="1">
    <source>
        <dbReference type="EMBL" id="GGK66851.1"/>
    </source>
</evidence>
<dbReference type="EMBL" id="BMMW01000005">
    <property type="protein sequence ID" value="GGK66851.1"/>
    <property type="molecule type" value="Genomic_DNA"/>
</dbReference>